<dbReference type="GO" id="GO:0006085">
    <property type="term" value="P:acetyl-CoA biosynthetic process"/>
    <property type="evidence" value="ECO:0000318"/>
    <property type="project" value="GO_Central"/>
</dbReference>
<dbReference type="GO" id="GO:0003987">
    <property type="term" value="F:acetate-CoA ligase activity"/>
    <property type="evidence" value="ECO:0000318"/>
    <property type="project" value="GO_Central"/>
</dbReference>
<dbReference type="SUPFAM" id="SSF56801">
    <property type="entry name" value="Acetyl-CoA synthetase-like"/>
    <property type="match status" value="1"/>
</dbReference>
<evidence type="ECO:0000256" key="5">
    <source>
        <dbReference type="RuleBase" id="RU361147"/>
    </source>
</evidence>
<dbReference type="InterPro" id="IPR011904">
    <property type="entry name" value="Ac_CoA_lig"/>
</dbReference>
<reference evidence="9" key="2">
    <citation type="submission" date="2021-01" db="UniProtKB">
        <authorList>
            <consortium name="EnsemblMetazoa"/>
        </authorList>
    </citation>
    <scope>IDENTIFICATION</scope>
</reference>
<proteinExistence type="inferred from homology"/>
<sequence length="713" mass="79346">MAALYRLSLKRLNQFGNAVNSFTNTANRSSNAFCFQRNGGSPSRLTTRGAEVRSFRCTAVGRAMQVSSTNIPELNDFEALGYSFNSHEELYKFSLNEPEIFWGTLARNRLRWYRKFDEVMDCNLQEGKIAWFQGGKINVSVNCIDRHKEASPDRVALIWEKDEPNQEERITYKQLYEMTNQLANSLRRQGVKRGDRVAIYMPVSPHTVAAMLACARIGAIHSVVFAGFSAEALASRIIDAGVETVMTTDQAVRGGKVIGLKATVDKAMEQCPKVKRVFVSKRTGADIPMYDRDIPMEEAMAQESTECEPEVLDSEDLLFMLYTSGSTGSPKGLAHSQAGYLLYASLTHKFVFDYQPGDVYACVADVGWITGHSYVVYGPLSNGATTVLFESIPTYPDPGRYWEMVERLKINQIYVAPTAVRLLLKSGDSYVTKYDRSTLRTLGCVGEPLNHEAWDWYNNVVGEGRCSLADTWWQTETGGICITPRPSAPNAEITGGPMRPFFGIEPALLDEKCREVTVNNEPGALCIRKPWPGIARTIYGNHKRYLETYLSPYPGFYFSGDGAVRDDKGYYHITGRMDDVINVTGHRLGTAEVEDAMDEHPAVAETAVVGYPHDIKGEGVYAYVTLKDDVTESEGDIIKELKALVRQKIAAYAVPDIIQITPGLPKTRSGKIMRRVLRKVSADQSDELGDVSTLADPSIVEIIVKNHDKVAKK</sequence>
<dbReference type="RefSeq" id="XP_030854852.1">
    <property type="nucleotide sequence ID" value="XM_030998992.1"/>
</dbReference>
<dbReference type="InterPro" id="IPR042099">
    <property type="entry name" value="ANL_N_sf"/>
</dbReference>
<dbReference type="GeneID" id="585742"/>
<dbReference type="Pfam" id="PF13193">
    <property type="entry name" value="AMP-binding_C"/>
    <property type="match status" value="1"/>
</dbReference>
<dbReference type="PANTHER" id="PTHR24095:SF14">
    <property type="entry name" value="ACETYL-COENZYME A SYNTHETASE 1"/>
    <property type="match status" value="1"/>
</dbReference>
<protein>
    <recommendedName>
        <fullName evidence="5">Acetyl-coenzyme A synthetase</fullName>
        <ecNumber evidence="5">6.2.1.1</ecNumber>
    </recommendedName>
</protein>
<evidence type="ECO:0000256" key="2">
    <source>
        <dbReference type="ARBA" id="ARBA00022598"/>
    </source>
</evidence>
<organism evidence="9 10">
    <name type="scientific">Strongylocentrotus purpuratus</name>
    <name type="common">Purple sea urchin</name>
    <dbReference type="NCBI Taxonomy" id="7668"/>
    <lineage>
        <taxon>Eukaryota</taxon>
        <taxon>Metazoa</taxon>
        <taxon>Echinodermata</taxon>
        <taxon>Eleutherozoa</taxon>
        <taxon>Echinozoa</taxon>
        <taxon>Echinoidea</taxon>
        <taxon>Euechinoidea</taxon>
        <taxon>Echinacea</taxon>
        <taxon>Camarodonta</taxon>
        <taxon>Echinidea</taxon>
        <taxon>Strongylocentrotidae</taxon>
        <taxon>Strongylocentrotus</taxon>
    </lineage>
</organism>
<reference evidence="10" key="1">
    <citation type="submission" date="2015-02" db="EMBL/GenBank/DDBJ databases">
        <title>Genome sequencing for Strongylocentrotus purpuratus.</title>
        <authorList>
            <person name="Murali S."/>
            <person name="Liu Y."/>
            <person name="Vee V."/>
            <person name="English A."/>
            <person name="Wang M."/>
            <person name="Skinner E."/>
            <person name="Han Y."/>
            <person name="Muzny D.M."/>
            <person name="Worley K.C."/>
            <person name="Gibbs R.A."/>
        </authorList>
    </citation>
    <scope>NUCLEOTIDE SEQUENCE</scope>
</reference>
<dbReference type="GO" id="GO:0005739">
    <property type="term" value="C:mitochondrion"/>
    <property type="evidence" value="ECO:0000318"/>
    <property type="project" value="GO_Central"/>
</dbReference>
<dbReference type="Gene3D" id="3.30.300.30">
    <property type="match status" value="1"/>
</dbReference>
<dbReference type="InterPro" id="IPR020845">
    <property type="entry name" value="AMP-binding_CS"/>
</dbReference>
<dbReference type="InterPro" id="IPR032387">
    <property type="entry name" value="ACAS_N"/>
</dbReference>
<dbReference type="NCBIfam" id="NF001208">
    <property type="entry name" value="PRK00174.1"/>
    <property type="match status" value="1"/>
</dbReference>
<evidence type="ECO:0000256" key="3">
    <source>
        <dbReference type="ARBA" id="ARBA00022741"/>
    </source>
</evidence>
<evidence type="ECO:0000313" key="10">
    <source>
        <dbReference type="Proteomes" id="UP000007110"/>
    </source>
</evidence>
<comment type="catalytic activity">
    <reaction evidence="5">
        <text>acetate + ATP + CoA = acetyl-CoA + AMP + diphosphate</text>
        <dbReference type="Rhea" id="RHEA:23176"/>
        <dbReference type="ChEBI" id="CHEBI:30089"/>
        <dbReference type="ChEBI" id="CHEBI:30616"/>
        <dbReference type="ChEBI" id="CHEBI:33019"/>
        <dbReference type="ChEBI" id="CHEBI:57287"/>
        <dbReference type="ChEBI" id="CHEBI:57288"/>
        <dbReference type="ChEBI" id="CHEBI:456215"/>
        <dbReference type="EC" id="6.2.1.1"/>
    </reaction>
</comment>
<dbReference type="Gene3D" id="3.40.50.12780">
    <property type="entry name" value="N-terminal domain of ligase-like"/>
    <property type="match status" value="1"/>
</dbReference>
<evidence type="ECO:0000313" key="9">
    <source>
        <dbReference type="EnsemblMetazoa" id="XP_030854852"/>
    </source>
</evidence>
<dbReference type="KEGG" id="spu:585742"/>
<dbReference type="Pfam" id="PF00501">
    <property type="entry name" value="AMP-binding"/>
    <property type="match status" value="1"/>
</dbReference>
<name>A0A7M7PR95_STRPU</name>
<dbReference type="InParanoid" id="A0A7M7PR95"/>
<keyword evidence="2 5" id="KW-0436">Ligase</keyword>
<accession>A0A7M7PR95</accession>
<feature type="domain" description="Acetyl-coenzyme A synthetase N-terminal" evidence="8">
    <location>
        <begin position="88"/>
        <end position="143"/>
    </location>
</feature>
<dbReference type="InterPro" id="IPR000873">
    <property type="entry name" value="AMP-dep_synth/lig_dom"/>
</dbReference>
<dbReference type="FunCoup" id="A0A7M7PR95">
    <property type="interactions" value="329"/>
</dbReference>
<keyword evidence="3 5" id="KW-0547">Nucleotide-binding</keyword>
<dbReference type="GO" id="GO:0019427">
    <property type="term" value="P:acetyl-CoA biosynthetic process from acetate"/>
    <property type="evidence" value="ECO:0007669"/>
    <property type="project" value="InterPro"/>
</dbReference>
<dbReference type="InterPro" id="IPR025110">
    <property type="entry name" value="AMP-bd_C"/>
</dbReference>
<dbReference type="OrthoDB" id="1706066at2759"/>
<dbReference type="FunFam" id="3.30.300.30:FF:000004">
    <property type="entry name" value="Acetyl-coenzyme A synthetase"/>
    <property type="match status" value="1"/>
</dbReference>
<dbReference type="GO" id="GO:0005524">
    <property type="term" value="F:ATP binding"/>
    <property type="evidence" value="ECO:0007669"/>
    <property type="project" value="UniProtKB-UniRule"/>
</dbReference>
<dbReference type="InterPro" id="IPR045851">
    <property type="entry name" value="AMP-bd_C_sf"/>
</dbReference>
<dbReference type="Pfam" id="PF16177">
    <property type="entry name" value="ACAS_N"/>
    <property type="match status" value="1"/>
</dbReference>
<dbReference type="CTD" id="84532"/>
<dbReference type="EC" id="6.2.1.1" evidence="5"/>
<dbReference type="AlphaFoldDB" id="A0A7M7PR95"/>
<evidence type="ECO:0000259" key="6">
    <source>
        <dbReference type="Pfam" id="PF00501"/>
    </source>
</evidence>
<dbReference type="EnsemblMetazoa" id="XM_030998992">
    <property type="protein sequence ID" value="XP_030854852"/>
    <property type="gene ID" value="LOC585742"/>
</dbReference>
<evidence type="ECO:0000259" key="8">
    <source>
        <dbReference type="Pfam" id="PF16177"/>
    </source>
</evidence>
<feature type="domain" description="AMP-dependent synthetase/ligase" evidence="6">
    <location>
        <begin position="145"/>
        <end position="536"/>
    </location>
</feature>
<dbReference type="CDD" id="cd05966">
    <property type="entry name" value="ACS"/>
    <property type="match status" value="1"/>
</dbReference>
<dbReference type="PANTHER" id="PTHR24095">
    <property type="entry name" value="ACETYL-COENZYME A SYNTHETASE"/>
    <property type="match status" value="1"/>
</dbReference>
<evidence type="ECO:0000259" key="7">
    <source>
        <dbReference type="Pfam" id="PF13193"/>
    </source>
</evidence>
<dbReference type="FunFam" id="3.40.50.12780:FF:000001">
    <property type="entry name" value="Acetyl-coenzyme A synthetase"/>
    <property type="match status" value="1"/>
</dbReference>
<keyword evidence="4 5" id="KW-0067">ATP-binding</keyword>
<dbReference type="Proteomes" id="UP000007110">
    <property type="component" value="Unassembled WGS sequence"/>
</dbReference>
<feature type="domain" description="AMP-binding enzyme C-terminal" evidence="7">
    <location>
        <begin position="592"/>
        <end position="671"/>
    </location>
</feature>
<dbReference type="OMA" id="TIPHTQY"/>
<evidence type="ECO:0000256" key="1">
    <source>
        <dbReference type="ARBA" id="ARBA00006432"/>
    </source>
</evidence>
<dbReference type="NCBIfam" id="TIGR02188">
    <property type="entry name" value="Ac_CoA_lig_AcsA"/>
    <property type="match status" value="1"/>
</dbReference>
<keyword evidence="10" id="KW-1185">Reference proteome</keyword>
<dbReference type="PROSITE" id="PS00455">
    <property type="entry name" value="AMP_BINDING"/>
    <property type="match status" value="1"/>
</dbReference>
<comment type="similarity">
    <text evidence="1 5">Belongs to the ATP-dependent AMP-binding enzyme family.</text>
</comment>
<dbReference type="GO" id="GO:0016208">
    <property type="term" value="F:AMP binding"/>
    <property type="evidence" value="ECO:0007669"/>
    <property type="project" value="InterPro"/>
</dbReference>
<evidence type="ECO:0000256" key="4">
    <source>
        <dbReference type="ARBA" id="ARBA00022840"/>
    </source>
</evidence>